<dbReference type="EMBL" id="VSSQ01000093">
    <property type="protein sequence ID" value="MPL75959.1"/>
    <property type="molecule type" value="Genomic_DNA"/>
</dbReference>
<protein>
    <submittedName>
        <fullName evidence="1">Uncharacterized protein</fullName>
    </submittedName>
</protein>
<accession>A0A644UAE9</accession>
<name>A0A644UAE9_9ZZZZ</name>
<evidence type="ECO:0000313" key="1">
    <source>
        <dbReference type="EMBL" id="MPL75959.1"/>
    </source>
</evidence>
<sequence>MDTTGLIDNRNLKLWNSLRSVHEIEINQVSGEEYSAYSKDNKTIISVPACNLNAASFTHELLHIYLRTKDVFIGGVLTLSIKKSEKLSRIFSDALIDHISNSLDHIKMFPEFLKLGYPKSEFISDHSINKLTFEEVRLIRKYFKTTFLFRTTYKASAIDFFIGKYFAASACTNTTFDYPKQLAELKKIDNWLFEILETFIFEWKNYDYTNTDFSKGYYTIVFDFIEKLNEWADNKKIK</sequence>
<comment type="caution">
    <text evidence="1">The sequence shown here is derived from an EMBL/GenBank/DDBJ whole genome shotgun (WGS) entry which is preliminary data.</text>
</comment>
<proteinExistence type="predicted"/>
<dbReference type="AlphaFoldDB" id="A0A644UAE9"/>
<reference evidence="1" key="1">
    <citation type="submission" date="2019-08" db="EMBL/GenBank/DDBJ databases">
        <authorList>
            <person name="Kucharzyk K."/>
            <person name="Murdoch R.W."/>
            <person name="Higgins S."/>
            <person name="Loffler F."/>
        </authorList>
    </citation>
    <scope>NUCLEOTIDE SEQUENCE</scope>
</reference>
<organism evidence="1">
    <name type="scientific">bioreactor metagenome</name>
    <dbReference type="NCBI Taxonomy" id="1076179"/>
    <lineage>
        <taxon>unclassified sequences</taxon>
        <taxon>metagenomes</taxon>
        <taxon>ecological metagenomes</taxon>
    </lineage>
</organism>
<gene>
    <name evidence="1" type="ORF">SDC9_21804</name>
</gene>